<keyword evidence="7" id="KW-0999">Mitochondrion inner membrane</keyword>
<keyword evidence="11" id="KW-0472">Membrane</keyword>
<dbReference type="AlphaFoldDB" id="A0A913XM14"/>
<keyword evidence="6" id="KW-0812">Transmembrane</keyword>
<name>A0A913XM14_EXADI</name>
<keyword evidence="9" id="KW-1133">Transmembrane helix</keyword>
<dbReference type="Pfam" id="PF10502">
    <property type="entry name" value="Peptidase_S26"/>
    <property type="match status" value="2"/>
</dbReference>
<evidence type="ECO:0000256" key="8">
    <source>
        <dbReference type="ARBA" id="ARBA00022801"/>
    </source>
</evidence>
<evidence type="ECO:0000256" key="1">
    <source>
        <dbReference type="ARBA" id="ARBA00004434"/>
    </source>
</evidence>
<organism evidence="15 16">
    <name type="scientific">Exaiptasia diaphana</name>
    <name type="common">Tropical sea anemone</name>
    <name type="synonym">Aiptasia pulchella</name>
    <dbReference type="NCBI Taxonomy" id="2652724"/>
    <lineage>
        <taxon>Eukaryota</taxon>
        <taxon>Metazoa</taxon>
        <taxon>Cnidaria</taxon>
        <taxon>Anthozoa</taxon>
        <taxon>Hexacorallia</taxon>
        <taxon>Actiniaria</taxon>
        <taxon>Aiptasiidae</taxon>
        <taxon>Exaiptasia</taxon>
    </lineage>
</organism>
<dbReference type="PRINTS" id="PR00727">
    <property type="entry name" value="LEADERPTASE"/>
</dbReference>
<feature type="domain" description="Peptidase S26" evidence="14">
    <location>
        <begin position="15"/>
        <end position="99"/>
    </location>
</feature>
<dbReference type="PANTHER" id="PTHR46041:SF2">
    <property type="entry name" value="MITOCHONDRIAL INNER MEMBRANE PROTEASE SUBUNIT 2"/>
    <property type="match status" value="1"/>
</dbReference>
<dbReference type="RefSeq" id="XP_020906997.1">
    <property type="nucleotide sequence ID" value="XM_021051338.1"/>
</dbReference>
<protein>
    <recommendedName>
        <fullName evidence="4">Mitochondrial inner membrane protease subunit 2</fullName>
    </recommendedName>
    <alternativeName>
        <fullName evidence="12">IMP2-like protein</fullName>
    </alternativeName>
</protein>
<dbReference type="OMA" id="YILWPPS"/>
<dbReference type="GO" id="GO:0042720">
    <property type="term" value="C:mitochondrial inner membrane peptidase complex"/>
    <property type="evidence" value="ECO:0007669"/>
    <property type="project" value="InterPro"/>
</dbReference>
<accession>A0A913XM14</accession>
<keyword evidence="16" id="KW-1185">Reference proteome</keyword>
<comment type="subcellular location">
    <subcellularLocation>
        <location evidence="1">Mitochondrion inner membrane</location>
        <topology evidence="1">Single-pass membrane protein</topology>
    </subcellularLocation>
</comment>
<evidence type="ECO:0000256" key="7">
    <source>
        <dbReference type="ARBA" id="ARBA00022792"/>
    </source>
</evidence>
<dbReference type="InterPro" id="IPR037730">
    <property type="entry name" value="IMP2"/>
</dbReference>
<evidence type="ECO:0000256" key="11">
    <source>
        <dbReference type="ARBA" id="ARBA00023136"/>
    </source>
</evidence>
<dbReference type="GO" id="GO:0004252">
    <property type="term" value="F:serine-type endopeptidase activity"/>
    <property type="evidence" value="ECO:0007669"/>
    <property type="project" value="InterPro"/>
</dbReference>
<dbReference type="GO" id="GO:0006465">
    <property type="term" value="P:signal peptide processing"/>
    <property type="evidence" value="ECO:0007669"/>
    <property type="project" value="InterPro"/>
</dbReference>
<evidence type="ECO:0000313" key="16">
    <source>
        <dbReference type="Proteomes" id="UP000887567"/>
    </source>
</evidence>
<reference evidence="15" key="1">
    <citation type="submission" date="2022-11" db="UniProtKB">
        <authorList>
            <consortium name="EnsemblMetazoa"/>
        </authorList>
    </citation>
    <scope>IDENTIFICATION</scope>
</reference>
<evidence type="ECO:0000256" key="4">
    <source>
        <dbReference type="ARBA" id="ARBA00013650"/>
    </source>
</evidence>
<evidence type="ECO:0000256" key="12">
    <source>
        <dbReference type="ARBA" id="ARBA00032718"/>
    </source>
</evidence>
<dbReference type="PANTHER" id="PTHR46041">
    <property type="entry name" value="MITOCHONDRIAL INNER MEMBRANE PROTEASE SUBUNIT 2"/>
    <property type="match status" value="1"/>
</dbReference>
<evidence type="ECO:0000256" key="2">
    <source>
        <dbReference type="ARBA" id="ARBA00007066"/>
    </source>
</evidence>
<comment type="similarity">
    <text evidence="2">Belongs to the peptidase S26 family. IMP2 subfamily.</text>
</comment>
<evidence type="ECO:0000256" key="3">
    <source>
        <dbReference type="ARBA" id="ARBA00011805"/>
    </source>
</evidence>
<proteinExistence type="inferred from homology"/>
<evidence type="ECO:0000256" key="10">
    <source>
        <dbReference type="ARBA" id="ARBA00023128"/>
    </source>
</evidence>
<evidence type="ECO:0000256" key="6">
    <source>
        <dbReference type="ARBA" id="ARBA00022692"/>
    </source>
</evidence>
<evidence type="ECO:0000256" key="13">
    <source>
        <dbReference type="PIRSR" id="PIRSR600223-1"/>
    </source>
</evidence>
<dbReference type="OrthoDB" id="9996127at2759"/>
<dbReference type="GO" id="GO:0006627">
    <property type="term" value="P:protein processing involved in protein targeting to mitochondrion"/>
    <property type="evidence" value="ECO:0007669"/>
    <property type="project" value="InterPro"/>
</dbReference>
<keyword evidence="10" id="KW-0496">Mitochondrion</keyword>
<keyword evidence="8" id="KW-0378">Hydrolase</keyword>
<comment type="subunit">
    <text evidence="3">Heterodimer of 2 subunits, IMMPL1 and IMMPL2.</text>
</comment>
<sequence length="216" mass="24313">MMNWVKFVKTFSKGFIVSVPISIAIYDNIGSVSVIQGSSMKPCLNPDYRYRDIVTIRRIGPGSYTRIHRGDVVSLLDPEDPSRTIIKRVIGLQGDTIKTLGYKNKYVKIPKGHCWVEGDNHKTSFDSNTFGPVAVGLIYGKASHIVWPIRRWSSIQTLPPDNRVPLSKKECEEIERIESLPTTQNESPIESNDYNFTDYETMDDCGLLPGKFGPVS</sequence>
<dbReference type="InterPro" id="IPR036286">
    <property type="entry name" value="LexA/Signal_pep-like_sf"/>
</dbReference>
<feature type="active site" evidence="13">
    <location>
        <position position="87"/>
    </location>
</feature>
<dbReference type="GeneID" id="110245076"/>
<evidence type="ECO:0000259" key="14">
    <source>
        <dbReference type="Pfam" id="PF10502"/>
    </source>
</evidence>
<dbReference type="Gene3D" id="2.10.109.10">
    <property type="entry name" value="Umud Fragment, subunit A"/>
    <property type="match status" value="1"/>
</dbReference>
<dbReference type="InterPro" id="IPR000223">
    <property type="entry name" value="Pept_S26A_signal_pept_1"/>
</dbReference>
<dbReference type="EnsemblMetazoa" id="XM_021051338.1">
    <property type="protein sequence ID" value="XP_020906997.1"/>
    <property type="gene ID" value="LOC110245076"/>
</dbReference>
<evidence type="ECO:0000256" key="9">
    <source>
        <dbReference type="ARBA" id="ARBA00022989"/>
    </source>
</evidence>
<dbReference type="Proteomes" id="UP000887567">
    <property type="component" value="Unplaced"/>
</dbReference>
<dbReference type="KEGG" id="epa:110245076"/>
<dbReference type="InterPro" id="IPR019533">
    <property type="entry name" value="Peptidase_S26"/>
</dbReference>
<dbReference type="FunFam" id="2.10.109.10:FF:000005">
    <property type="entry name" value="Mitochondrial inner membrane protease subunit"/>
    <property type="match status" value="1"/>
</dbReference>
<evidence type="ECO:0000313" key="15">
    <source>
        <dbReference type="EnsemblMetazoa" id="XP_020906997.1"/>
    </source>
</evidence>
<keyword evidence="5" id="KW-0645">Protease</keyword>
<dbReference type="CDD" id="cd06530">
    <property type="entry name" value="S26_SPase_I"/>
    <property type="match status" value="1"/>
</dbReference>
<feature type="domain" description="Peptidase S26" evidence="14">
    <location>
        <begin position="103"/>
        <end position="147"/>
    </location>
</feature>
<evidence type="ECO:0000256" key="5">
    <source>
        <dbReference type="ARBA" id="ARBA00022670"/>
    </source>
</evidence>
<dbReference type="SUPFAM" id="SSF51306">
    <property type="entry name" value="LexA/Signal peptidase"/>
    <property type="match status" value="1"/>
</dbReference>
<feature type="active site" evidence="13">
    <location>
        <position position="39"/>
    </location>
</feature>